<proteinExistence type="predicted"/>
<sequence length="120" mass="12610">MELSGMFFQLFAVAPTWRSGPHGGLRKSLRPAGPRDPSLAIETYFQLFSGTLGTVPRVSADTIGEKQQPGDNAAICFSIPPCVSNIGKRLARPITAPDSALGQSWAVAALFSAVGNLHSG</sequence>
<evidence type="ECO:0000313" key="1">
    <source>
        <dbReference type="EMBL" id="KAJ8408734.1"/>
    </source>
</evidence>
<accession>A0AAD7WUH3</accession>
<dbReference type="AlphaFoldDB" id="A0AAD7WUH3"/>
<organism evidence="1 2">
    <name type="scientific">Aldrovandia affinis</name>
    <dbReference type="NCBI Taxonomy" id="143900"/>
    <lineage>
        <taxon>Eukaryota</taxon>
        <taxon>Metazoa</taxon>
        <taxon>Chordata</taxon>
        <taxon>Craniata</taxon>
        <taxon>Vertebrata</taxon>
        <taxon>Euteleostomi</taxon>
        <taxon>Actinopterygii</taxon>
        <taxon>Neopterygii</taxon>
        <taxon>Teleostei</taxon>
        <taxon>Notacanthiformes</taxon>
        <taxon>Halosauridae</taxon>
        <taxon>Aldrovandia</taxon>
    </lineage>
</organism>
<keyword evidence="2" id="KW-1185">Reference proteome</keyword>
<dbReference type="Proteomes" id="UP001221898">
    <property type="component" value="Unassembled WGS sequence"/>
</dbReference>
<gene>
    <name evidence="1" type="ORF">AAFF_G00253690</name>
</gene>
<protein>
    <submittedName>
        <fullName evidence="1">Uncharacterized protein</fullName>
    </submittedName>
</protein>
<name>A0AAD7WUH3_9TELE</name>
<comment type="caution">
    <text evidence="1">The sequence shown here is derived from an EMBL/GenBank/DDBJ whole genome shotgun (WGS) entry which is preliminary data.</text>
</comment>
<evidence type="ECO:0000313" key="2">
    <source>
        <dbReference type="Proteomes" id="UP001221898"/>
    </source>
</evidence>
<reference evidence="1" key="1">
    <citation type="journal article" date="2023" name="Science">
        <title>Genome structures resolve the early diversification of teleost fishes.</title>
        <authorList>
            <person name="Parey E."/>
            <person name="Louis A."/>
            <person name="Montfort J."/>
            <person name="Bouchez O."/>
            <person name="Roques C."/>
            <person name="Iampietro C."/>
            <person name="Lluch J."/>
            <person name="Castinel A."/>
            <person name="Donnadieu C."/>
            <person name="Desvignes T."/>
            <person name="Floi Bucao C."/>
            <person name="Jouanno E."/>
            <person name="Wen M."/>
            <person name="Mejri S."/>
            <person name="Dirks R."/>
            <person name="Jansen H."/>
            <person name="Henkel C."/>
            <person name="Chen W.J."/>
            <person name="Zahm M."/>
            <person name="Cabau C."/>
            <person name="Klopp C."/>
            <person name="Thompson A.W."/>
            <person name="Robinson-Rechavi M."/>
            <person name="Braasch I."/>
            <person name="Lecointre G."/>
            <person name="Bobe J."/>
            <person name="Postlethwait J.H."/>
            <person name="Berthelot C."/>
            <person name="Roest Crollius H."/>
            <person name="Guiguen Y."/>
        </authorList>
    </citation>
    <scope>NUCLEOTIDE SEQUENCE</scope>
    <source>
        <strain evidence="1">NC1722</strain>
    </source>
</reference>
<dbReference type="EMBL" id="JAINUG010000034">
    <property type="protein sequence ID" value="KAJ8408734.1"/>
    <property type="molecule type" value="Genomic_DNA"/>
</dbReference>